<keyword evidence="2" id="KW-0540">Nuclease</keyword>
<dbReference type="InterPro" id="IPR044929">
    <property type="entry name" value="DNA/RNA_non-sp_Endonuclease_sf"/>
</dbReference>
<organism evidence="2 3">
    <name type="scientific">Blastococcus brunescens</name>
    <dbReference type="NCBI Taxonomy" id="1564165"/>
    <lineage>
        <taxon>Bacteria</taxon>
        <taxon>Bacillati</taxon>
        <taxon>Actinomycetota</taxon>
        <taxon>Actinomycetes</taxon>
        <taxon>Geodermatophilales</taxon>
        <taxon>Geodermatophilaceae</taxon>
        <taxon>Blastococcus</taxon>
    </lineage>
</organism>
<gene>
    <name evidence="2" type="ORF">U6N30_29040</name>
</gene>
<sequence>MEEHLQDHAGAFDRKLVVLAGPVLDPADPPYRGIQVPLRFWKVVAFVQDGALAATGYLLDQTPLVDDLAAAIAETPTGQLPPLGPFRTFQVPVADIAAIAGLALDRLVLADLMGAAATGEAPAPGGVNAGWRELSSLDDLVLAG</sequence>
<evidence type="ECO:0000259" key="1">
    <source>
        <dbReference type="Pfam" id="PF01223"/>
    </source>
</evidence>
<dbReference type="EMBL" id="CP141261">
    <property type="protein sequence ID" value="WRL67223.1"/>
    <property type="molecule type" value="Genomic_DNA"/>
</dbReference>
<protein>
    <submittedName>
        <fullName evidence="2">DNA/RNA non-specific endonuclease</fullName>
    </submittedName>
</protein>
<keyword evidence="2" id="KW-0255">Endonuclease</keyword>
<evidence type="ECO:0000313" key="2">
    <source>
        <dbReference type="EMBL" id="WRL67223.1"/>
    </source>
</evidence>
<evidence type="ECO:0000313" key="3">
    <source>
        <dbReference type="Proteomes" id="UP001324287"/>
    </source>
</evidence>
<dbReference type="SUPFAM" id="SSF54060">
    <property type="entry name" value="His-Me finger endonucleases"/>
    <property type="match status" value="1"/>
</dbReference>
<reference evidence="2 3" key="1">
    <citation type="submission" date="2023-12" db="EMBL/GenBank/DDBJ databases">
        <title>Blastococcus brunescens sp. nov., an actonobacterium isolated from sandstone collected in sahara desert.</title>
        <authorList>
            <person name="Gtari M."/>
            <person name="Ghodhbane F."/>
        </authorList>
    </citation>
    <scope>NUCLEOTIDE SEQUENCE [LARGE SCALE GENOMIC DNA]</scope>
    <source>
        <strain evidence="2 3">BMG 8361</strain>
    </source>
</reference>
<feature type="domain" description="DNA/RNA non-specific endonuclease/pyrophosphatase/phosphodiesterase" evidence="1">
    <location>
        <begin position="2"/>
        <end position="105"/>
    </location>
</feature>
<keyword evidence="2" id="KW-0378">Hydrolase</keyword>
<dbReference type="InterPro" id="IPR001604">
    <property type="entry name" value="Endo_G_ENPP1-like_dom"/>
</dbReference>
<proteinExistence type="predicted"/>
<dbReference type="RefSeq" id="WP_324278530.1">
    <property type="nucleotide sequence ID" value="NZ_CP141261.1"/>
</dbReference>
<dbReference type="GO" id="GO:0004519">
    <property type="term" value="F:endonuclease activity"/>
    <property type="evidence" value="ECO:0007669"/>
    <property type="project" value="UniProtKB-KW"/>
</dbReference>
<dbReference type="Pfam" id="PF01223">
    <property type="entry name" value="Endonuclease_NS"/>
    <property type="match status" value="1"/>
</dbReference>
<accession>A0ABZ1BAR8</accession>
<name>A0ABZ1BAR8_9ACTN</name>
<dbReference type="Proteomes" id="UP001324287">
    <property type="component" value="Chromosome"/>
</dbReference>
<keyword evidence="3" id="KW-1185">Reference proteome</keyword>
<dbReference type="Gene3D" id="3.40.570.10">
    <property type="entry name" value="Extracellular Endonuclease, subunit A"/>
    <property type="match status" value="1"/>
</dbReference>
<dbReference type="InterPro" id="IPR044925">
    <property type="entry name" value="His-Me_finger_sf"/>
</dbReference>